<evidence type="ECO:0000313" key="1">
    <source>
        <dbReference type="EMBL" id="BCK78721.1"/>
    </source>
</evidence>
<dbReference type="RefSeq" id="WP_268978125.1">
    <property type="nucleotide sequence ID" value="NZ_AP023415.1"/>
</dbReference>
<protein>
    <submittedName>
        <fullName evidence="1">Uncharacterized protein</fullName>
    </submittedName>
</protein>
<proteinExistence type="predicted"/>
<dbReference type="AlphaFoldDB" id="A0A810PZX3"/>
<dbReference type="Proteomes" id="UP000681343">
    <property type="component" value="Chromosome"/>
</dbReference>
<organism evidence="1 2">
    <name type="scientific">Vescimonas fastidiosa</name>
    <dbReference type="NCBI Taxonomy" id="2714353"/>
    <lineage>
        <taxon>Bacteria</taxon>
        <taxon>Bacillati</taxon>
        <taxon>Bacillota</taxon>
        <taxon>Clostridia</taxon>
        <taxon>Eubacteriales</taxon>
        <taxon>Oscillospiraceae</taxon>
        <taxon>Vescimonas</taxon>
    </lineage>
</organism>
<sequence length="43" mass="5071">MDEMDNLSMEELLQEAQRLVRQLSDEQLREVMEECRLNGSETA</sequence>
<keyword evidence="2" id="KW-1185">Reference proteome</keyword>
<name>A0A810PZX3_9FIRM</name>
<dbReference type="KEGG" id="vfa:MM35RIKEN_09130"/>
<dbReference type="EMBL" id="AP023415">
    <property type="protein sequence ID" value="BCK78721.1"/>
    <property type="molecule type" value="Genomic_DNA"/>
</dbReference>
<gene>
    <name evidence="1" type="ORF">MM35RIKEN_09130</name>
</gene>
<evidence type="ECO:0000313" key="2">
    <source>
        <dbReference type="Proteomes" id="UP000681343"/>
    </source>
</evidence>
<accession>A0A810PZX3</accession>
<reference evidence="1" key="1">
    <citation type="submission" date="2020-09" db="EMBL/GenBank/DDBJ databases">
        <title>New species isolated from human feces.</title>
        <authorList>
            <person name="Kitahara M."/>
            <person name="Shigeno Y."/>
            <person name="Shime M."/>
            <person name="Matsumoto Y."/>
            <person name="Nakamura S."/>
            <person name="Motooka D."/>
            <person name="Fukuoka S."/>
            <person name="Nishikawa H."/>
            <person name="Benno Y."/>
        </authorList>
    </citation>
    <scope>NUCLEOTIDE SEQUENCE</scope>
    <source>
        <strain evidence="1">MM35</strain>
    </source>
</reference>